<organism evidence="1 2">
    <name type="scientific">Candidatus Borkfalkia faecavium</name>
    <dbReference type="NCBI Taxonomy" id="2838508"/>
    <lineage>
        <taxon>Bacteria</taxon>
        <taxon>Bacillati</taxon>
        <taxon>Bacillota</taxon>
        <taxon>Clostridia</taxon>
        <taxon>Christensenellales</taxon>
        <taxon>Christensenellaceae</taxon>
        <taxon>Candidatus Borkfalkia</taxon>
    </lineage>
</organism>
<evidence type="ECO:0000313" key="2">
    <source>
        <dbReference type="Proteomes" id="UP000886847"/>
    </source>
</evidence>
<evidence type="ECO:0000313" key="1">
    <source>
        <dbReference type="EMBL" id="HIX51101.1"/>
    </source>
</evidence>
<dbReference type="AlphaFoldDB" id="A0A9D2AVY1"/>
<sequence length="214" mass="24715">MNYENTDLYFLKRDALRVFGDEEGKQIYDRASKLYTELAVTTDYQGSRTYEIQLKRLVYPVIAYYKTLLAFGFRLDAALGLVRSETEKAAKESGQKLADQMRPVFPYRAFRGNVKNFIEYKFPARGWKSAGLHARGSKITFRIEQCMYDSITKKFGCPELCLVFCEYEKLAFKGLSPQIVFECGGTLANGHDYCDFCFRKGTRKDRAEAHKRAE</sequence>
<comment type="caution">
    <text evidence="1">The sequence shown here is derived from an EMBL/GenBank/DDBJ whole genome shotgun (WGS) entry which is preliminary data.</text>
</comment>
<reference evidence="1" key="2">
    <citation type="submission" date="2021-04" db="EMBL/GenBank/DDBJ databases">
        <authorList>
            <person name="Gilroy R."/>
        </authorList>
    </citation>
    <scope>NUCLEOTIDE SEQUENCE</scope>
    <source>
        <strain evidence="1">2189</strain>
    </source>
</reference>
<accession>A0A9D2AVY1</accession>
<dbReference type="Proteomes" id="UP000886847">
    <property type="component" value="Unassembled WGS sequence"/>
</dbReference>
<dbReference type="InterPro" id="IPR026002">
    <property type="entry name" value="ATC_hydrolase-like"/>
</dbReference>
<dbReference type="Pfam" id="PF14196">
    <property type="entry name" value="ATC_hydrolase"/>
    <property type="match status" value="1"/>
</dbReference>
<dbReference type="GO" id="GO:0016787">
    <property type="term" value="F:hydrolase activity"/>
    <property type="evidence" value="ECO:0007669"/>
    <property type="project" value="UniProtKB-KW"/>
</dbReference>
<protein>
    <submittedName>
        <fullName evidence="1">L-2-amino-thiazoline-4-carboxylic acid hydrolase</fullName>
    </submittedName>
</protein>
<keyword evidence="1" id="KW-0378">Hydrolase</keyword>
<proteinExistence type="predicted"/>
<gene>
    <name evidence="1" type="ORF">H9851_07475</name>
</gene>
<reference evidence="1" key="1">
    <citation type="journal article" date="2021" name="PeerJ">
        <title>Extensive microbial diversity within the chicken gut microbiome revealed by metagenomics and culture.</title>
        <authorList>
            <person name="Gilroy R."/>
            <person name="Ravi A."/>
            <person name="Getino M."/>
            <person name="Pursley I."/>
            <person name="Horton D.L."/>
            <person name="Alikhan N.F."/>
            <person name="Baker D."/>
            <person name="Gharbi K."/>
            <person name="Hall N."/>
            <person name="Watson M."/>
            <person name="Adriaenssens E.M."/>
            <person name="Foster-Nyarko E."/>
            <person name="Jarju S."/>
            <person name="Secka A."/>
            <person name="Antonio M."/>
            <person name="Oren A."/>
            <person name="Chaudhuri R.R."/>
            <person name="La Ragione R."/>
            <person name="Hildebrand F."/>
            <person name="Pallen M.J."/>
        </authorList>
    </citation>
    <scope>NUCLEOTIDE SEQUENCE</scope>
    <source>
        <strain evidence="1">2189</strain>
    </source>
</reference>
<name>A0A9D2AVY1_9FIRM</name>
<dbReference type="EMBL" id="DXEW01000036">
    <property type="protein sequence ID" value="HIX51101.1"/>
    <property type="molecule type" value="Genomic_DNA"/>
</dbReference>